<protein>
    <submittedName>
        <fullName evidence="1">Uncharacterized protein</fullName>
    </submittedName>
</protein>
<dbReference type="CDD" id="cd00229">
    <property type="entry name" value="SGNH_hydrolase"/>
    <property type="match status" value="1"/>
</dbReference>
<dbReference type="Proteomes" id="UP000193862">
    <property type="component" value="Unassembled WGS sequence"/>
</dbReference>
<dbReference type="EMBL" id="FWFS01000004">
    <property type="protein sequence ID" value="SLN36437.1"/>
    <property type="molecule type" value="Genomic_DNA"/>
</dbReference>
<evidence type="ECO:0000313" key="1">
    <source>
        <dbReference type="EMBL" id="SLN36437.1"/>
    </source>
</evidence>
<accession>A0A1Y5SAS1</accession>
<organism evidence="1 2">
    <name type="scientific">Aquimixticola soesokkakensis</name>
    <dbReference type="NCBI Taxonomy" id="1519096"/>
    <lineage>
        <taxon>Bacteria</taxon>
        <taxon>Pseudomonadati</taxon>
        <taxon>Pseudomonadota</taxon>
        <taxon>Alphaproteobacteria</taxon>
        <taxon>Rhodobacterales</taxon>
        <taxon>Paracoccaceae</taxon>
        <taxon>Aquimixticola</taxon>
    </lineage>
</organism>
<gene>
    <name evidence="1" type="ORF">AQS8620_01292</name>
</gene>
<dbReference type="InterPro" id="IPR036514">
    <property type="entry name" value="SGNH_hydro_sf"/>
</dbReference>
<evidence type="ECO:0000313" key="2">
    <source>
        <dbReference type="Proteomes" id="UP000193862"/>
    </source>
</evidence>
<dbReference type="Gene3D" id="3.40.50.1110">
    <property type="entry name" value="SGNH hydrolase"/>
    <property type="match status" value="1"/>
</dbReference>
<dbReference type="SUPFAM" id="SSF52266">
    <property type="entry name" value="SGNH hydrolase"/>
    <property type="match status" value="1"/>
</dbReference>
<sequence>MVTKTPTEVWRGNPPSDLHRPSLVDAARLADETLALVGEVSAGVSGLGVRADGIEADVTNLGADIATLDSRVAEQEAREFVESPIYATTAAGLAATAVSEIFKVRTDDPATVAYYEYLHDTGDVAILTTTVPATAVLVSKADQSELDALYLRAGTQDLFGETVQTSSTYSARLSYGGWLLGQDSDAAIDAVLNRLDIEARVAVTATNLRVRLWSRIFGVAETAPGADASDVMVADLTYTLAELGMASGATYDLSLDIGQIEKPAGTIIGFEFWGDDGAGTKTVTGIGTASGEAVTGGIYSLFYRTDQTTWGLAASLRPLYAVYAVESAVKKDFAVQRLSAKIENSDSRIAALENSPSAVASDIATPRNYGVDGYAGRADYTVANTGGGTWETVVSAPADCYAVRAIFYHGDSTRSVGIAAASIKAIGSVAAMGGTGFTPLTFGGDSGVTLPPTGGTRGVSMCRSDLVYLPSIPRTDGGTVPLFAIRAYVPTEGFKAMGKADGTTDRLNWATHPDRPWVSRYNAGDCVSSEASFVSTTNISHSPVVGLEFHCHSQVLTLMAVGDSQTNGEGGGITYSGASWGFEAAVAKTAAGGAPVGYLNLGSSGSNSASFQLRLDAALSAGILPDMCIMQGFSGNDIGGDDQVTDAIIATASERLVRNLAQITDRGICPILWTAVPYNPASRDLGASDALRRAYNDRLRSVASRGAIVMDFDAAVRSGVIDGDGQMGLDTDYTSDNTHLDDAGIARVSPLVVAALAATDVERAGGLMVV</sequence>
<proteinExistence type="predicted"/>
<dbReference type="RefSeq" id="WP_159453208.1">
    <property type="nucleotide sequence ID" value="NZ_FWFS01000004.1"/>
</dbReference>
<keyword evidence="2" id="KW-1185">Reference proteome</keyword>
<dbReference type="GO" id="GO:0016788">
    <property type="term" value="F:hydrolase activity, acting on ester bonds"/>
    <property type="evidence" value="ECO:0007669"/>
    <property type="project" value="UniProtKB-ARBA"/>
</dbReference>
<dbReference type="OrthoDB" id="1828825at2"/>
<name>A0A1Y5SAS1_9RHOB</name>
<reference evidence="1 2" key="1">
    <citation type="submission" date="2017-03" db="EMBL/GenBank/DDBJ databases">
        <authorList>
            <person name="Afonso C.L."/>
            <person name="Miller P.J."/>
            <person name="Scott M.A."/>
            <person name="Spackman E."/>
            <person name="Goraichik I."/>
            <person name="Dimitrov K.M."/>
            <person name="Suarez D.L."/>
            <person name="Swayne D.E."/>
        </authorList>
    </citation>
    <scope>NUCLEOTIDE SEQUENCE [LARGE SCALE GENOMIC DNA]</scope>
    <source>
        <strain evidence="1 2">CECT 8620</strain>
    </source>
</reference>
<dbReference type="AlphaFoldDB" id="A0A1Y5SAS1"/>